<keyword evidence="2" id="KW-0645">Protease</keyword>
<dbReference type="Pfam" id="PF02190">
    <property type="entry name" value="LON_substr_bdg"/>
    <property type="match status" value="1"/>
</dbReference>
<sequence length="189" mass="22191">MSEIMLFPLGSILLPEGKMKLRIFEPRYKRLIKEASQYDGTFGICLVEQDELSSIPRLSSVGSLAKIVDFELLDDGLLGVTVVGLRCFEIKRVRTEFDGLRKARVEWRTSWEFSQLSEQHKYLSDQLRTVYKQFPQLGELYDQRFFDDASWVSQRWLELLPVPQHQFDFLLRQKDCNEAIEFLSRSIES</sequence>
<evidence type="ECO:0000313" key="2">
    <source>
        <dbReference type="EMBL" id="KJY68814.1"/>
    </source>
</evidence>
<proteinExistence type="predicted"/>
<feature type="domain" description="Lon N-terminal" evidence="1">
    <location>
        <begin position="3"/>
        <end position="185"/>
    </location>
</feature>
<dbReference type="RefSeq" id="WP_045987062.1">
    <property type="nucleotide sequence ID" value="NZ_CP063051.1"/>
</dbReference>
<dbReference type="InterPro" id="IPR015947">
    <property type="entry name" value="PUA-like_sf"/>
</dbReference>
<dbReference type="GO" id="GO:0008233">
    <property type="term" value="F:peptidase activity"/>
    <property type="evidence" value="ECO:0007669"/>
    <property type="project" value="UniProtKB-KW"/>
</dbReference>
<dbReference type="PANTHER" id="PTHR46732:SF8">
    <property type="entry name" value="ATP-DEPENDENT PROTEASE LA (LON) DOMAIN PROTEIN"/>
    <property type="match status" value="1"/>
</dbReference>
<keyword evidence="2" id="KW-0378">Hydrolase</keyword>
<dbReference type="SMART" id="SM00464">
    <property type="entry name" value="LON"/>
    <property type="match status" value="1"/>
</dbReference>
<organism evidence="2">
    <name type="scientific">Vibrio coralliilyticus</name>
    <dbReference type="NCBI Taxonomy" id="190893"/>
    <lineage>
        <taxon>Bacteria</taxon>
        <taxon>Pseudomonadati</taxon>
        <taxon>Pseudomonadota</taxon>
        <taxon>Gammaproteobacteria</taxon>
        <taxon>Vibrionales</taxon>
        <taxon>Vibrionaceae</taxon>
        <taxon>Vibrio</taxon>
    </lineage>
</organism>
<protein>
    <submittedName>
        <fullName evidence="2">ATP-dependent protease</fullName>
    </submittedName>
</protein>
<dbReference type="InterPro" id="IPR003111">
    <property type="entry name" value="Lon_prtase_N"/>
</dbReference>
<accession>A0A837G3F6</accession>
<dbReference type="PANTHER" id="PTHR46732">
    <property type="entry name" value="ATP-DEPENDENT PROTEASE LA (LON) DOMAIN PROTEIN"/>
    <property type="match status" value="1"/>
</dbReference>
<evidence type="ECO:0000259" key="1">
    <source>
        <dbReference type="SMART" id="SM00464"/>
    </source>
</evidence>
<dbReference type="Gene3D" id="1.10.4060.10">
    <property type="entry name" value="BPP1347 like domain"/>
    <property type="match status" value="1"/>
</dbReference>
<gene>
    <name evidence="2" type="ORF">TW71_19880</name>
</gene>
<name>A0A837G3F6_9VIBR</name>
<dbReference type="InterPro" id="IPR046336">
    <property type="entry name" value="Lon_prtase_N_sf"/>
</dbReference>
<dbReference type="GO" id="GO:0006508">
    <property type="term" value="P:proteolysis"/>
    <property type="evidence" value="ECO:0007669"/>
    <property type="project" value="UniProtKB-KW"/>
</dbReference>
<dbReference type="EMBL" id="JXXR01000021">
    <property type="protein sequence ID" value="KJY68814.1"/>
    <property type="molecule type" value="Genomic_DNA"/>
</dbReference>
<reference evidence="2" key="1">
    <citation type="journal article" date="2015" name="BMC Genomics">
        <title>Genome mining reveals unlocked bioactive potential of marine Gram-negative bacteria.</title>
        <authorList>
            <person name="Machado H."/>
            <person name="Sonnenschein E.C."/>
            <person name="Melchiorsen J."/>
            <person name="Gram L."/>
        </authorList>
    </citation>
    <scope>NUCLEOTIDE SEQUENCE</scope>
    <source>
        <strain evidence="2">S2052</strain>
    </source>
</reference>
<dbReference type="SUPFAM" id="SSF88697">
    <property type="entry name" value="PUA domain-like"/>
    <property type="match status" value="1"/>
</dbReference>
<dbReference type="Gene3D" id="2.30.130.40">
    <property type="entry name" value="LON domain-like"/>
    <property type="match status" value="1"/>
</dbReference>
<dbReference type="AlphaFoldDB" id="A0A837G3F6"/>
<comment type="caution">
    <text evidence="2">The sequence shown here is derived from an EMBL/GenBank/DDBJ whole genome shotgun (WGS) entry which is preliminary data.</text>
</comment>